<evidence type="ECO:0000313" key="2">
    <source>
        <dbReference type="EMBL" id="KAF6033875.1"/>
    </source>
</evidence>
<feature type="compositionally biased region" description="Polar residues" evidence="1">
    <location>
        <begin position="1"/>
        <end position="20"/>
    </location>
</feature>
<dbReference type="EMBL" id="VXIV02001212">
    <property type="protein sequence ID" value="KAF6033875.1"/>
    <property type="molecule type" value="Genomic_DNA"/>
</dbReference>
<evidence type="ECO:0000313" key="3">
    <source>
        <dbReference type="Proteomes" id="UP000593567"/>
    </source>
</evidence>
<dbReference type="Proteomes" id="UP000593567">
    <property type="component" value="Unassembled WGS sequence"/>
</dbReference>
<feature type="region of interest" description="Disordered" evidence="1">
    <location>
        <begin position="1"/>
        <end position="25"/>
    </location>
</feature>
<name>A0A7J7K6Q8_BUGNE</name>
<keyword evidence="3" id="KW-1185">Reference proteome</keyword>
<accession>A0A7J7K6Q8</accession>
<feature type="region of interest" description="Disordered" evidence="1">
    <location>
        <begin position="51"/>
        <end position="70"/>
    </location>
</feature>
<protein>
    <submittedName>
        <fullName evidence="2">Uncharacterized protein</fullName>
    </submittedName>
</protein>
<proteinExistence type="predicted"/>
<organism evidence="2 3">
    <name type="scientific">Bugula neritina</name>
    <name type="common">Brown bryozoan</name>
    <name type="synonym">Sertularia neritina</name>
    <dbReference type="NCBI Taxonomy" id="10212"/>
    <lineage>
        <taxon>Eukaryota</taxon>
        <taxon>Metazoa</taxon>
        <taxon>Spiralia</taxon>
        <taxon>Lophotrochozoa</taxon>
        <taxon>Bryozoa</taxon>
        <taxon>Gymnolaemata</taxon>
        <taxon>Cheilostomatida</taxon>
        <taxon>Flustrina</taxon>
        <taxon>Buguloidea</taxon>
        <taxon>Bugulidae</taxon>
        <taxon>Bugula</taxon>
    </lineage>
</organism>
<evidence type="ECO:0000256" key="1">
    <source>
        <dbReference type="SAM" id="MobiDB-lite"/>
    </source>
</evidence>
<sequence length="70" mass="7465">MNSRRLTLTSASVGDTTPISSGADVSDREVDSVLSDLCLPADSAFCSCFSLSSSSSSSKVYRNSRLIRRN</sequence>
<comment type="caution">
    <text evidence="2">The sequence shown here is derived from an EMBL/GenBank/DDBJ whole genome shotgun (WGS) entry which is preliminary data.</text>
</comment>
<reference evidence="2" key="1">
    <citation type="submission" date="2020-06" db="EMBL/GenBank/DDBJ databases">
        <title>Draft genome of Bugula neritina, a colonial animal packing powerful symbionts and potential medicines.</title>
        <authorList>
            <person name="Rayko M."/>
        </authorList>
    </citation>
    <scope>NUCLEOTIDE SEQUENCE [LARGE SCALE GENOMIC DNA]</scope>
    <source>
        <strain evidence="2">Kwan_BN1</strain>
    </source>
</reference>
<dbReference type="AlphaFoldDB" id="A0A7J7K6Q8"/>
<gene>
    <name evidence="2" type="ORF">EB796_007810</name>
</gene>